<feature type="region of interest" description="Disordered" evidence="1">
    <location>
        <begin position="29"/>
        <end position="71"/>
    </location>
</feature>
<name>A0A5Q4ZC11_9BURK</name>
<evidence type="ECO:0000313" key="2">
    <source>
        <dbReference type="EMBL" id="VVD29721.1"/>
    </source>
</evidence>
<dbReference type="KEGG" id="pdio:PDMSB3_3265"/>
<sequence>MSTSIRTPRDAFIPAPQSQNPVAVRATTFPANSFNPAPAQTVGDTSGPATTSPHGRLPGRHPFDGMDLRVR</sequence>
<dbReference type="Proteomes" id="UP000325811">
    <property type="component" value="Chromosome I"/>
</dbReference>
<dbReference type="EMBL" id="LR699553">
    <property type="protein sequence ID" value="VVD29721.1"/>
    <property type="molecule type" value="Genomic_DNA"/>
</dbReference>
<evidence type="ECO:0000313" key="3">
    <source>
        <dbReference type="Proteomes" id="UP000325811"/>
    </source>
</evidence>
<feature type="compositionally biased region" description="Polar residues" evidence="1">
    <location>
        <begin position="42"/>
        <end position="53"/>
    </location>
</feature>
<dbReference type="AlphaFoldDB" id="A0A5Q4ZC11"/>
<keyword evidence="3" id="KW-1185">Reference proteome</keyword>
<evidence type="ECO:0000256" key="1">
    <source>
        <dbReference type="SAM" id="MobiDB-lite"/>
    </source>
</evidence>
<protein>
    <submittedName>
        <fullName evidence="2">Uncharacterized protein</fullName>
    </submittedName>
</protein>
<reference evidence="2 3" key="1">
    <citation type="submission" date="2019-08" db="EMBL/GenBank/DDBJ databases">
        <authorList>
            <person name="Herpell B J."/>
        </authorList>
    </citation>
    <scope>NUCLEOTIDE SEQUENCE [LARGE SCALE GENOMIC DNA]</scope>
    <source>
        <strain evidence="3">Msb3</strain>
    </source>
</reference>
<gene>
    <name evidence="2" type="ORF">PDMSB3_3265</name>
</gene>
<proteinExistence type="predicted"/>
<dbReference type="RefSeq" id="WP_035517953.1">
    <property type="nucleotide sequence ID" value="NZ_LR699553.1"/>
</dbReference>
<accession>A0A5Q4ZC11</accession>
<organism evidence="2 3">
    <name type="scientific">Paraburkholderia dioscoreae</name>
    <dbReference type="NCBI Taxonomy" id="2604047"/>
    <lineage>
        <taxon>Bacteria</taxon>
        <taxon>Pseudomonadati</taxon>
        <taxon>Pseudomonadota</taxon>
        <taxon>Betaproteobacteria</taxon>
        <taxon>Burkholderiales</taxon>
        <taxon>Burkholderiaceae</taxon>
        <taxon>Paraburkholderia</taxon>
    </lineage>
</organism>
<feature type="compositionally biased region" description="Basic and acidic residues" evidence="1">
    <location>
        <begin position="61"/>
        <end position="71"/>
    </location>
</feature>